<keyword evidence="10" id="KW-0175">Coiled coil</keyword>
<dbReference type="AlphaFoldDB" id="A0AAE3HPK2"/>
<dbReference type="Pfam" id="PF26002">
    <property type="entry name" value="Beta-barrel_AprE"/>
    <property type="match status" value="1"/>
</dbReference>
<dbReference type="InterPro" id="IPR058982">
    <property type="entry name" value="Beta-barrel_AprE"/>
</dbReference>
<evidence type="ECO:0000256" key="4">
    <source>
        <dbReference type="ARBA" id="ARBA00022475"/>
    </source>
</evidence>
<dbReference type="Gene3D" id="2.40.30.170">
    <property type="match status" value="1"/>
</dbReference>
<evidence type="ECO:0000313" key="13">
    <source>
        <dbReference type="EMBL" id="MCS5708072.1"/>
    </source>
</evidence>
<dbReference type="GO" id="GO:0009306">
    <property type="term" value="P:protein secretion"/>
    <property type="evidence" value="ECO:0007669"/>
    <property type="project" value="InterPro"/>
</dbReference>
<comment type="similarity">
    <text evidence="2 9">Belongs to the membrane fusion protein (MFP) (TC 8.A.1) family.</text>
</comment>
<dbReference type="InterPro" id="IPR010129">
    <property type="entry name" value="T1SS_HlyD"/>
</dbReference>
<dbReference type="EMBL" id="LKHV02000001">
    <property type="protein sequence ID" value="MCS5708072.1"/>
    <property type="molecule type" value="Genomic_DNA"/>
</dbReference>
<reference evidence="13" key="1">
    <citation type="journal article" date="2016" name="Genome Announc.">
        <title>Draft Genome Sequences of Two Novel Amoeba-Resistant Intranuclear Bacteria, 'Candidatus Berkiella cookevillensis' and 'Candidatus Berkiella aquae'.</title>
        <authorList>
            <person name="Mehari Y.T."/>
            <person name="Arivett B.A."/>
            <person name="Farone A.L."/>
            <person name="Gunderson J.H."/>
            <person name="Farone M.B."/>
        </authorList>
    </citation>
    <scope>NUCLEOTIDE SEQUENCE</scope>
    <source>
        <strain evidence="13">CC99</strain>
    </source>
</reference>
<evidence type="ECO:0000256" key="10">
    <source>
        <dbReference type="SAM" id="Coils"/>
    </source>
</evidence>
<dbReference type="GO" id="GO:0005886">
    <property type="term" value="C:plasma membrane"/>
    <property type="evidence" value="ECO:0007669"/>
    <property type="project" value="UniProtKB-SubCell"/>
</dbReference>
<keyword evidence="8 9" id="KW-0472">Membrane</keyword>
<comment type="subcellular location">
    <subcellularLocation>
        <location evidence="1 9">Cell inner membrane</location>
        <topology evidence="1 9">Single-pass membrane protein</topology>
    </subcellularLocation>
</comment>
<keyword evidence="4 9" id="KW-1003">Cell membrane</keyword>
<evidence type="ECO:0000256" key="6">
    <source>
        <dbReference type="ARBA" id="ARBA00022692"/>
    </source>
</evidence>
<keyword evidence="6 9" id="KW-0812">Transmembrane</keyword>
<dbReference type="PANTHER" id="PTHR30386:SF26">
    <property type="entry name" value="TRANSPORT PROTEIN COMB"/>
    <property type="match status" value="1"/>
</dbReference>
<evidence type="ECO:0000256" key="3">
    <source>
        <dbReference type="ARBA" id="ARBA00022448"/>
    </source>
</evidence>
<feature type="transmembrane region" description="Helical" evidence="9">
    <location>
        <begin position="7"/>
        <end position="29"/>
    </location>
</feature>
<dbReference type="Proteomes" id="UP000051494">
    <property type="component" value="Unassembled WGS sequence"/>
</dbReference>
<dbReference type="Pfam" id="PF25994">
    <property type="entry name" value="HH_AprE"/>
    <property type="match status" value="1"/>
</dbReference>
<dbReference type="InterPro" id="IPR058781">
    <property type="entry name" value="HH_AprE-like"/>
</dbReference>
<dbReference type="PROSITE" id="PS00543">
    <property type="entry name" value="HLYD_FAMILY"/>
    <property type="match status" value="1"/>
</dbReference>
<keyword evidence="3 9" id="KW-0813">Transport</keyword>
<feature type="coiled-coil region" evidence="10">
    <location>
        <begin position="146"/>
        <end position="180"/>
    </location>
</feature>
<evidence type="ECO:0000256" key="1">
    <source>
        <dbReference type="ARBA" id="ARBA00004377"/>
    </source>
</evidence>
<accession>A0AAE3HPK2</accession>
<dbReference type="InterPro" id="IPR050739">
    <property type="entry name" value="MFP"/>
</dbReference>
<evidence type="ECO:0000256" key="9">
    <source>
        <dbReference type="RuleBase" id="RU365093"/>
    </source>
</evidence>
<evidence type="ECO:0000313" key="14">
    <source>
        <dbReference type="Proteomes" id="UP000051494"/>
    </source>
</evidence>
<feature type="domain" description="AprE-like long alpha-helical hairpin" evidence="11">
    <location>
        <begin position="86"/>
        <end position="268"/>
    </location>
</feature>
<protein>
    <recommendedName>
        <fullName evidence="9">Membrane fusion protein (MFP) family protein</fullName>
    </recommendedName>
</protein>
<gene>
    <name evidence="13" type="ORF">CC99x_004050</name>
</gene>
<sequence length="424" mass="47782">MMQGVPIAYHFILWAAAIFLVVAAIWANFAVLDEVTVGQGKVIPSTNMQVVQNLEGGIVKDIRVKIGQIVERDEILMIIDDTRFSSSLKEGATQIYALEAKIHRLEAEISEREISFSERLQTEYPEYVQNETSLFDSRKKELGVKVNLLKEEEDRKNQELLEMQGKREQLQRSLDLVKKELALTRPLAKDGAVSEVEVLRLERTVNDLAGELEQTQLSIPRLESALSSAKKKIDELYISFKTESISELNKTRAEYKRLLETQKAAQDRFSRTVVRSPVKGTVNRVHVKTIGGVIQPGEDLFDIVPLNDTLLIEANIRPSDIGFLRSGLPATVKISAYDFSIYGGLKATVENISADTITDEKGDPYYQIRVRTTEKNYLVGKRGERLEIQTGMGATVDILTGQKTVLEYLLKPIIKAKRNAMREK</sequence>
<evidence type="ECO:0000256" key="7">
    <source>
        <dbReference type="ARBA" id="ARBA00022989"/>
    </source>
</evidence>
<reference evidence="13" key="2">
    <citation type="submission" date="2021-06" db="EMBL/GenBank/DDBJ databases">
        <title>Genomic Description and Analysis of Intracellular Bacteria, Candidatus Berkiella cookevillensis and Candidatus Berkiella aquae.</title>
        <authorList>
            <person name="Kidane D.T."/>
            <person name="Mehari Y.T."/>
            <person name="Rice F.C."/>
            <person name="Arivett B.A."/>
            <person name="Farone A.L."/>
            <person name="Berk S.G."/>
            <person name="Farone M.B."/>
        </authorList>
    </citation>
    <scope>NUCLEOTIDE SEQUENCE</scope>
    <source>
        <strain evidence="13">CC99</strain>
    </source>
</reference>
<evidence type="ECO:0000259" key="11">
    <source>
        <dbReference type="Pfam" id="PF25994"/>
    </source>
</evidence>
<evidence type="ECO:0000256" key="2">
    <source>
        <dbReference type="ARBA" id="ARBA00009477"/>
    </source>
</evidence>
<keyword evidence="5 9" id="KW-0997">Cell inner membrane</keyword>
<comment type="caution">
    <text evidence="13">The sequence shown here is derived from an EMBL/GenBank/DDBJ whole genome shotgun (WGS) entry which is preliminary data.</text>
</comment>
<evidence type="ECO:0000259" key="12">
    <source>
        <dbReference type="Pfam" id="PF26002"/>
    </source>
</evidence>
<dbReference type="InterPro" id="IPR006144">
    <property type="entry name" value="Secretion_HlyD_CS"/>
</dbReference>
<feature type="domain" description="AprE-like beta-barrel" evidence="12">
    <location>
        <begin position="310"/>
        <end position="401"/>
    </location>
</feature>
<keyword evidence="14" id="KW-1185">Reference proteome</keyword>
<evidence type="ECO:0000256" key="5">
    <source>
        <dbReference type="ARBA" id="ARBA00022519"/>
    </source>
</evidence>
<dbReference type="PRINTS" id="PR01490">
    <property type="entry name" value="RTXTOXIND"/>
</dbReference>
<dbReference type="NCBIfam" id="TIGR01843">
    <property type="entry name" value="type_I_hlyD"/>
    <property type="match status" value="1"/>
</dbReference>
<evidence type="ECO:0000256" key="8">
    <source>
        <dbReference type="ARBA" id="ARBA00023136"/>
    </source>
</evidence>
<proteinExistence type="inferred from homology"/>
<name>A0AAE3HPK2_9GAMM</name>
<organism evidence="13 14">
    <name type="scientific">Candidatus Berkiella cookevillensis</name>
    <dbReference type="NCBI Taxonomy" id="437022"/>
    <lineage>
        <taxon>Bacteria</taxon>
        <taxon>Pseudomonadati</taxon>
        <taxon>Pseudomonadota</taxon>
        <taxon>Gammaproteobacteria</taxon>
        <taxon>Candidatus Berkiellales</taxon>
        <taxon>Candidatus Berkiellaceae</taxon>
        <taxon>Candidatus Berkiella</taxon>
    </lineage>
</organism>
<keyword evidence="7 9" id="KW-1133">Transmembrane helix</keyword>
<dbReference type="PANTHER" id="PTHR30386">
    <property type="entry name" value="MEMBRANE FUSION SUBUNIT OF EMRAB-TOLC MULTIDRUG EFFLUX PUMP"/>
    <property type="match status" value="1"/>
</dbReference>